<dbReference type="Proteomes" id="UP001634393">
    <property type="component" value="Unassembled WGS sequence"/>
</dbReference>
<keyword evidence="1" id="KW-1133">Transmembrane helix</keyword>
<dbReference type="AlphaFoldDB" id="A0ABD3TC74"/>
<dbReference type="EMBL" id="JBJXBP010000004">
    <property type="protein sequence ID" value="KAL3833998.1"/>
    <property type="molecule type" value="Genomic_DNA"/>
</dbReference>
<name>A0ABD3TC74_9LAMI</name>
<keyword evidence="1" id="KW-0472">Membrane</keyword>
<feature type="transmembrane region" description="Helical" evidence="1">
    <location>
        <begin position="14"/>
        <end position="33"/>
    </location>
</feature>
<organism evidence="2 3">
    <name type="scientific">Penstemon smallii</name>
    <dbReference type="NCBI Taxonomy" id="265156"/>
    <lineage>
        <taxon>Eukaryota</taxon>
        <taxon>Viridiplantae</taxon>
        <taxon>Streptophyta</taxon>
        <taxon>Embryophyta</taxon>
        <taxon>Tracheophyta</taxon>
        <taxon>Spermatophyta</taxon>
        <taxon>Magnoliopsida</taxon>
        <taxon>eudicotyledons</taxon>
        <taxon>Gunneridae</taxon>
        <taxon>Pentapetalae</taxon>
        <taxon>asterids</taxon>
        <taxon>lamiids</taxon>
        <taxon>Lamiales</taxon>
        <taxon>Plantaginaceae</taxon>
        <taxon>Cheloneae</taxon>
        <taxon>Penstemon</taxon>
    </lineage>
</organism>
<evidence type="ECO:0000313" key="2">
    <source>
        <dbReference type="EMBL" id="KAL3833998.1"/>
    </source>
</evidence>
<keyword evidence="1" id="KW-0812">Transmembrane</keyword>
<sequence length="104" mass="11635">MMISGSATCNISSLSFKIHFYVFFLFLSTYSPFRRLSMDIDFFYHLLPYSSPPSIDPQLTANSPKEQQTTAKTANQACLFAKSTRPEHVLGGPKLQIAKLNPAD</sequence>
<proteinExistence type="predicted"/>
<comment type="caution">
    <text evidence="2">The sequence shown here is derived from an EMBL/GenBank/DDBJ whole genome shotgun (WGS) entry which is preliminary data.</text>
</comment>
<evidence type="ECO:0000313" key="3">
    <source>
        <dbReference type="Proteomes" id="UP001634393"/>
    </source>
</evidence>
<evidence type="ECO:0000256" key="1">
    <source>
        <dbReference type="SAM" id="Phobius"/>
    </source>
</evidence>
<accession>A0ABD3TC74</accession>
<gene>
    <name evidence="2" type="ORF">ACJIZ3_008734</name>
</gene>
<keyword evidence="3" id="KW-1185">Reference proteome</keyword>
<reference evidence="2 3" key="1">
    <citation type="submission" date="2024-12" db="EMBL/GenBank/DDBJ databases">
        <title>The unique morphological basis and parallel evolutionary history of personate flowers in Penstemon.</title>
        <authorList>
            <person name="Depatie T.H."/>
            <person name="Wessinger C.A."/>
        </authorList>
    </citation>
    <scope>NUCLEOTIDE SEQUENCE [LARGE SCALE GENOMIC DNA]</scope>
    <source>
        <strain evidence="2">WTNN_2</strain>
        <tissue evidence="2">Leaf</tissue>
    </source>
</reference>
<protein>
    <submittedName>
        <fullName evidence="2">Uncharacterized protein</fullName>
    </submittedName>
</protein>